<keyword evidence="1" id="KW-0808">Transferase</keyword>
<organism evidence="4 5">
    <name type="scientific">Sutterella wadsworthensis HGA0223</name>
    <dbReference type="NCBI Taxonomy" id="1203554"/>
    <lineage>
        <taxon>Bacteria</taxon>
        <taxon>Pseudomonadati</taxon>
        <taxon>Pseudomonadota</taxon>
        <taxon>Betaproteobacteria</taxon>
        <taxon>Burkholderiales</taxon>
        <taxon>Sutterellaceae</taxon>
        <taxon>Sutterella</taxon>
    </lineage>
</organism>
<accession>S3BKY0</accession>
<protein>
    <recommendedName>
        <fullName evidence="3">Carbohydrate kinase PfkB domain-containing protein</fullName>
    </recommendedName>
</protein>
<dbReference type="InterPro" id="IPR002173">
    <property type="entry name" value="Carboh/pur_kinase_PfkB_CS"/>
</dbReference>
<proteinExistence type="predicted"/>
<dbReference type="PANTHER" id="PTHR10584">
    <property type="entry name" value="SUGAR KINASE"/>
    <property type="match status" value="1"/>
</dbReference>
<reference evidence="4 5" key="1">
    <citation type="submission" date="2013-04" db="EMBL/GenBank/DDBJ databases">
        <title>The Genome Sequence of Sutterella wadsworthensis HGA0223.</title>
        <authorList>
            <consortium name="The Broad Institute Genomics Platform"/>
            <person name="Earl A."/>
            <person name="Ward D."/>
            <person name="Feldgarden M."/>
            <person name="Gevers D."/>
            <person name="Schmidt T.M."/>
            <person name="Dover J."/>
            <person name="Dai D."/>
            <person name="Walker B."/>
            <person name="Young S."/>
            <person name="Zeng Q."/>
            <person name="Gargeya S."/>
            <person name="Fitzgerald M."/>
            <person name="Haas B."/>
            <person name="Abouelleil A."/>
            <person name="Allen A.W."/>
            <person name="Alvarado L."/>
            <person name="Arachchi H.M."/>
            <person name="Berlin A.M."/>
            <person name="Chapman S.B."/>
            <person name="Gainer-Dewar J."/>
            <person name="Goldberg J."/>
            <person name="Griggs A."/>
            <person name="Gujja S."/>
            <person name="Hansen M."/>
            <person name="Howarth C."/>
            <person name="Imamovic A."/>
            <person name="Ireland A."/>
            <person name="Larimer J."/>
            <person name="McCowan C."/>
            <person name="Murphy C."/>
            <person name="Pearson M."/>
            <person name="Poon T.W."/>
            <person name="Priest M."/>
            <person name="Roberts A."/>
            <person name="Saif S."/>
            <person name="Shea T."/>
            <person name="Sisk P."/>
            <person name="Sykes S."/>
            <person name="Wortman J."/>
            <person name="Nusbaum C."/>
            <person name="Birren B."/>
        </authorList>
    </citation>
    <scope>NUCLEOTIDE SEQUENCE [LARGE SCALE GENOMIC DNA]</scope>
    <source>
        <strain evidence="4 5">HGA0223</strain>
    </source>
</reference>
<dbReference type="CDD" id="cd01942">
    <property type="entry name" value="ribokinase_group_A"/>
    <property type="match status" value="1"/>
</dbReference>
<evidence type="ECO:0000256" key="2">
    <source>
        <dbReference type="ARBA" id="ARBA00022777"/>
    </source>
</evidence>
<sequence length="319" mass="34156">MSVLITGSIAYDAVFSFAGAFGEQITRPVEPGFNTTFLTRAMRRDFGGCAGNIAVAMKRMGGEPLIWGAVGRDGGDYLEHFGREGIRTDGIGVFSNAYTAQCLIITDHTGAQIAAFHPGAAERTPEVRWPTDADGKEAQPAIAILSPGGRETTLFAAQACRAREIPYFFDVGQELPLFSAEELLDLAHHAVGIIYSDSEAEAFEQKTQQSDADLAESGLIVVRTLGSRGARVWLPGERHAAFVPTVPIQKVRSPVGAGDAFRGGFLYALERGFSPVEAAQWGAVAAGRKVAGAGAQDYELTPQAAQLDFDQWFGKQSRK</sequence>
<keyword evidence="2" id="KW-0418">Kinase</keyword>
<dbReference type="HOGENOM" id="CLU_027634_5_2_4"/>
<keyword evidence="5" id="KW-1185">Reference proteome</keyword>
<dbReference type="SUPFAM" id="SSF53613">
    <property type="entry name" value="Ribokinase-like"/>
    <property type="match status" value="1"/>
</dbReference>
<dbReference type="Pfam" id="PF00294">
    <property type="entry name" value="PfkB"/>
    <property type="match status" value="1"/>
</dbReference>
<gene>
    <name evidence="4" type="ORF">HMPREF1476_00120</name>
</gene>
<dbReference type="EMBL" id="ATCF01000004">
    <property type="protein sequence ID" value="EPE01889.1"/>
    <property type="molecule type" value="Genomic_DNA"/>
</dbReference>
<dbReference type="PROSITE" id="PS00583">
    <property type="entry name" value="PFKB_KINASES_1"/>
    <property type="match status" value="1"/>
</dbReference>
<dbReference type="eggNOG" id="COG0524">
    <property type="taxonomic scope" value="Bacteria"/>
</dbReference>
<dbReference type="RefSeq" id="WP_005430910.1">
    <property type="nucleotide sequence ID" value="NZ_KE150480.1"/>
</dbReference>
<dbReference type="PANTHER" id="PTHR10584:SF166">
    <property type="entry name" value="RIBOKINASE"/>
    <property type="match status" value="1"/>
</dbReference>
<comment type="caution">
    <text evidence="4">The sequence shown here is derived from an EMBL/GenBank/DDBJ whole genome shotgun (WGS) entry which is preliminary data.</text>
</comment>
<dbReference type="PATRIC" id="fig|1203554.3.peg.111"/>
<dbReference type="Gene3D" id="3.40.1190.20">
    <property type="match status" value="1"/>
</dbReference>
<dbReference type="PROSITE" id="PS00584">
    <property type="entry name" value="PFKB_KINASES_2"/>
    <property type="match status" value="1"/>
</dbReference>
<feature type="domain" description="Carbohydrate kinase PfkB" evidence="3">
    <location>
        <begin position="38"/>
        <end position="297"/>
    </location>
</feature>
<dbReference type="GO" id="GO:0016301">
    <property type="term" value="F:kinase activity"/>
    <property type="evidence" value="ECO:0007669"/>
    <property type="project" value="UniProtKB-KW"/>
</dbReference>
<evidence type="ECO:0000313" key="4">
    <source>
        <dbReference type="EMBL" id="EPE01889.1"/>
    </source>
</evidence>
<dbReference type="InterPro" id="IPR029056">
    <property type="entry name" value="Ribokinase-like"/>
</dbReference>
<evidence type="ECO:0000256" key="1">
    <source>
        <dbReference type="ARBA" id="ARBA00022679"/>
    </source>
</evidence>
<dbReference type="STRING" id="1203554.HMPREF1476_00120"/>
<evidence type="ECO:0000313" key="5">
    <source>
        <dbReference type="Proteomes" id="UP000014400"/>
    </source>
</evidence>
<evidence type="ECO:0000259" key="3">
    <source>
        <dbReference type="Pfam" id="PF00294"/>
    </source>
</evidence>
<dbReference type="InterPro" id="IPR011611">
    <property type="entry name" value="PfkB_dom"/>
</dbReference>
<name>S3BKY0_9BURK</name>
<dbReference type="AlphaFoldDB" id="S3BKY0"/>
<dbReference type="Proteomes" id="UP000014400">
    <property type="component" value="Unassembled WGS sequence"/>
</dbReference>